<dbReference type="Proteomes" id="UP000217790">
    <property type="component" value="Unassembled WGS sequence"/>
</dbReference>
<sequence length="271" mass="31548">MNTNRILLPSIAHIVHVLIRDLVSFRSNALSLFIQTVLAAPMRQAAILPILVTVRDILIEFLLAVSATWEESYFFVGQCHSIMTSSERPEEFQQSERHLRALHRSRMQARQIEPVLEGILDKAEELLVLELRGSYIVEHILCFTKRFCRISSYRLGVTERLPDFMNMIRRDACEILTCLHNLEKQMSRMKAKIWDSNWRARINRPIVRDWLVNPSGPGLLLRHGVASDSISILQRYGSRQVSMKHHFAEDEDDFMLSLWDWLHSGENLRIC</sequence>
<protein>
    <submittedName>
        <fullName evidence="1">Uncharacterized protein</fullName>
    </submittedName>
</protein>
<dbReference type="EMBL" id="KZ293661">
    <property type="protein sequence ID" value="PBK91462.1"/>
    <property type="molecule type" value="Genomic_DNA"/>
</dbReference>
<accession>A0A2H3DJ04</accession>
<evidence type="ECO:0000313" key="2">
    <source>
        <dbReference type="Proteomes" id="UP000217790"/>
    </source>
</evidence>
<proteinExistence type="predicted"/>
<keyword evidence="2" id="KW-1185">Reference proteome</keyword>
<dbReference type="InParanoid" id="A0A2H3DJ04"/>
<organism evidence="1 2">
    <name type="scientific">Armillaria gallica</name>
    <name type="common">Bulbous honey fungus</name>
    <name type="synonym">Armillaria bulbosa</name>
    <dbReference type="NCBI Taxonomy" id="47427"/>
    <lineage>
        <taxon>Eukaryota</taxon>
        <taxon>Fungi</taxon>
        <taxon>Dikarya</taxon>
        <taxon>Basidiomycota</taxon>
        <taxon>Agaricomycotina</taxon>
        <taxon>Agaricomycetes</taxon>
        <taxon>Agaricomycetidae</taxon>
        <taxon>Agaricales</taxon>
        <taxon>Marasmiineae</taxon>
        <taxon>Physalacriaceae</taxon>
        <taxon>Armillaria</taxon>
    </lineage>
</organism>
<dbReference type="OrthoDB" id="2855672at2759"/>
<reference evidence="2" key="1">
    <citation type="journal article" date="2017" name="Nat. Ecol. Evol.">
        <title>Genome expansion and lineage-specific genetic innovations in the forest pathogenic fungi Armillaria.</title>
        <authorList>
            <person name="Sipos G."/>
            <person name="Prasanna A.N."/>
            <person name="Walter M.C."/>
            <person name="O'Connor E."/>
            <person name="Balint B."/>
            <person name="Krizsan K."/>
            <person name="Kiss B."/>
            <person name="Hess J."/>
            <person name="Varga T."/>
            <person name="Slot J."/>
            <person name="Riley R."/>
            <person name="Boka B."/>
            <person name="Rigling D."/>
            <person name="Barry K."/>
            <person name="Lee J."/>
            <person name="Mihaltcheva S."/>
            <person name="LaButti K."/>
            <person name="Lipzen A."/>
            <person name="Waldron R."/>
            <person name="Moloney N.M."/>
            <person name="Sperisen C."/>
            <person name="Kredics L."/>
            <person name="Vagvoelgyi C."/>
            <person name="Patrignani A."/>
            <person name="Fitzpatrick D."/>
            <person name="Nagy I."/>
            <person name="Doyle S."/>
            <person name="Anderson J.B."/>
            <person name="Grigoriev I.V."/>
            <person name="Gueldener U."/>
            <person name="Muensterkoetter M."/>
            <person name="Nagy L.G."/>
        </authorList>
    </citation>
    <scope>NUCLEOTIDE SEQUENCE [LARGE SCALE GENOMIC DNA]</scope>
    <source>
        <strain evidence="2">Ar21-2</strain>
    </source>
</reference>
<dbReference type="AlphaFoldDB" id="A0A2H3DJ04"/>
<gene>
    <name evidence="1" type="ORF">ARMGADRAFT_1013881</name>
</gene>
<name>A0A2H3DJ04_ARMGA</name>
<evidence type="ECO:0000313" key="1">
    <source>
        <dbReference type="EMBL" id="PBK91462.1"/>
    </source>
</evidence>